<gene>
    <name evidence="9" type="ORF">CKO28_07875</name>
</gene>
<evidence type="ECO:0000256" key="5">
    <source>
        <dbReference type="RuleBase" id="RU000320"/>
    </source>
</evidence>
<evidence type="ECO:0000256" key="1">
    <source>
        <dbReference type="ARBA" id="ARBA00004127"/>
    </source>
</evidence>
<evidence type="ECO:0000256" key="4">
    <source>
        <dbReference type="ARBA" id="ARBA00023136"/>
    </source>
</evidence>
<feature type="transmembrane region" description="Helical" evidence="6">
    <location>
        <begin position="95"/>
        <end position="112"/>
    </location>
</feature>
<dbReference type="InterPro" id="IPR001516">
    <property type="entry name" value="Proton_antipo_N"/>
</dbReference>
<accession>A0ABS1DCU3</accession>
<name>A0ABS1DCU3_9PROT</name>
<keyword evidence="10" id="KW-1185">Reference proteome</keyword>
<feature type="transmembrane region" description="Helical" evidence="6">
    <location>
        <begin position="191"/>
        <end position="215"/>
    </location>
</feature>
<comment type="caution">
    <text evidence="9">The sequence shown here is derived from an EMBL/GenBank/DDBJ whole genome shotgun (WGS) entry which is preliminary data.</text>
</comment>
<feature type="transmembrane region" description="Helical" evidence="6">
    <location>
        <begin position="287"/>
        <end position="308"/>
    </location>
</feature>
<dbReference type="Pfam" id="PF00361">
    <property type="entry name" value="Proton_antipo_M"/>
    <property type="match status" value="1"/>
</dbReference>
<dbReference type="PANTHER" id="PTHR42829">
    <property type="entry name" value="NADH-UBIQUINONE OXIDOREDUCTASE CHAIN 5"/>
    <property type="match status" value="1"/>
</dbReference>
<evidence type="ECO:0000313" key="10">
    <source>
        <dbReference type="Proteomes" id="UP001296873"/>
    </source>
</evidence>
<dbReference type="PANTHER" id="PTHR42829:SF1">
    <property type="entry name" value="INORGANIC CARBON TRANSPORTER SUBUNIT DABB-RELATED"/>
    <property type="match status" value="1"/>
</dbReference>
<feature type="domain" description="NADH-Ubiquinone oxidoreductase (complex I) chain 5 N-terminal" evidence="8">
    <location>
        <begin position="57"/>
        <end position="96"/>
    </location>
</feature>
<organism evidence="9 10">
    <name type="scientific">Rhodovibrio sodomensis</name>
    <dbReference type="NCBI Taxonomy" id="1088"/>
    <lineage>
        <taxon>Bacteria</taxon>
        <taxon>Pseudomonadati</taxon>
        <taxon>Pseudomonadota</taxon>
        <taxon>Alphaproteobacteria</taxon>
        <taxon>Rhodospirillales</taxon>
        <taxon>Rhodovibrionaceae</taxon>
        <taxon>Rhodovibrio</taxon>
    </lineage>
</organism>
<dbReference type="InterPro" id="IPR001750">
    <property type="entry name" value="ND/Mrp_TM"/>
</dbReference>
<evidence type="ECO:0008006" key="11">
    <source>
        <dbReference type="Google" id="ProtNLM"/>
    </source>
</evidence>
<feature type="transmembrane region" description="Helical" evidence="6">
    <location>
        <begin position="27"/>
        <end position="48"/>
    </location>
</feature>
<feature type="transmembrane region" description="Helical" evidence="6">
    <location>
        <begin position="254"/>
        <end position="275"/>
    </location>
</feature>
<dbReference type="Pfam" id="PF00662">
    <property type="entry name" value="Proton_antipo_N"/>
    <property type="match status" value="1"/>
</dbReference>
<evidence type="ECO:0000256" key="2">
    <source>
        <dbReference type="ARBA" id="ARBA00022692"/>
    </source>
</evidence>
<feature type="transmembrane region" description="Helical" evidence="6">
    <location>
        <begin position="440"/>
        <end position="460"/>
    </location>
</feature>
<sequence>MFWHLRNDRPLDGLAQFVQGSSVRMPVFVTALVWIACAFALAGVTLGLRGAPLELAGLRIDALSLTLAVAATLVSGIVHLFALRYMAGERGQARFFGRLGLLTLVVLLLLAADHVVLFAAAWIAMGLLLASLIGHIRDWPQARAAAGRARALFLLGGAALSLGLVVLARAAGTGSIHGILGNAGAIPAGTLWFAVACFALAAMIQCGLVPFHSWLMASMTAPTPVSAFMHAGLVNAGGILLARFAPVFDALPTAMTLVFAIGAVSVLLAALAQLVQSDVKRGLAASTVAQMGFMLVQCGLGFFAAAMAHLALHGLYKASLFLGAGSAVVTPLKCRAPRVSTGAAGVAAVAAGGAGGGAFALVSGKLDYGLFTTGAVLVIFAGVAAAQAALAFARTASAPALAATPPVLAGVGALYGLLVVGAEALLAPVPGLSQPQPLTAVHLLALLAILGAWGAVAAGLHTRSRWLYARLLTWSQPPAATVSDRKSLNAGSVTHA</sequence>
<feature type="transmembrane region" description="Helical" evidence="6">
    <location>
        <begin position="227"/>
        <end position="248"/>
    </location>
</feature>
<evidence type="ECO:0000256" key="6">
    <source>
        <dbReference type="SAM" id="Phobius"/>
    </source>
</evidence>
<feature type="transmembrane region" description="Helical" evidence="6">
    <location>
        <begin position="118"/>
        <end position="139"/>
    </location>
</feature>
<keyword evidence="2 5" id="KW-0812">Transmembrane</keyword>
<dbReference type="EMBL" id="NRRL01000014">
    <property type="protein sequence ID" value="MBK1667952.1"/>
    <property type="molecule type" value="Genomic_DNA"/>
</dbReference>
<feature type="transmembrane region" description="Helical" evidence="6">
    <location>
        <begin position="60"/>
        <end position="83"/>
    </location>
</feature>
<feature type="transmembrane region" description="Helical" evidence="6">
    <location>
        <begin position="368"/>
        <end position="393"/>
    </location>
</feature>
<evidence type="ECO:0000259" key="7">
    <source>
        <dbReference type="Pfam" id="PF00361"/>
    </source>
</evidence>
<feature type="transmembrane region" description="Helical" evidence="6">
    <location>
        <begin position="344"/>
        <end position="362"/>
    </location>
</feature>
<keyword evidence="3 6" id="KW-1133">Transmembrane helix</keyword>
<protein>
    <recommendedName>
        <fullName evidence="11">Oxidoreductase</fullName>
    </recommendedName>
</protein>
<feature type="domain" description="NADH:quinone oxidoreductase/Mrp antiporter transmembrane" evidence="7">
    <location>
        <begin position="112"/>
        <end position="328"/>
    </location>
</feature>
<feature type="transmembrane region" description="Helical" evidence="6">
    <location>
        <begin position="151"/>
        <end position="171"/>
    </location>
</feature>
<proteinExistence type="predicted"/>
<comment type="subcellular location">
    <subcellularLocation>
        <location evidence="1">Endomembrane system</location>
        <topology evidence="1">Multi-pass membrane protein</topology>
    </subcellularLocation>
    <subcellularLocation>
        <location evidence="5">Membrane</location>
        <topology evidence="5">Multi-pass membrane protein</topology>
    </subcellularLocation>
</comment>
<keyword evidence="4 6" id="KW-0472">Membrane</keyword>
<feature type="transmembrane region" description="Helical" evidence="6">
    <location>
        <begin position="400"/>
        <end position="420"/>
    </location>
</feature>
<evidence type="ECO:0000256" key="3">
    <source>
        <dbReference type="ARBA" id="ARBA00022989"/>
    </source>
</evidence>
<evidence type="ECO:0000259" key="8">
    <source>
        <dbReference type="Pfam" id="PF00662"/>
    </source>
</evidence>
<reference evidence="9 10" key="1">
    <citation type="journal article" date="2020" name="Microorganisms">
        <title>Osmotic Adaptation and Compatible Solute Biosynthesis of Phototrophic Bacteria as Revealed from Genome Analyses.</title>
        <authorList>
            <person name="Imhoff J.F."/>
            <person name="Rahn T."/>
            <person name="Kunzel S."/>
            <person name="Keller A."/>
            <person name="Neulinger S.C."/>
        </authorList>
    </citation>
    <scope>NUCLEOTIDE SEQUENCE [LARGE SCALE GENOMIC DNA]</scope>
    <source>
        <strain evidence="9 10">DSM 9895</strain>
    </source>
</reference>
<feature type="transmembrane region" description="Helical" evidence="6">
    <location>
        <begin position="314"/>
        <end position="332"/>
    </location>
</feature>
<dbReference type="InterPro" id="IPR003945">
    <property type="entry name" value="NU5C-like"/>
</dbReference>
<dbReference type="Proteomes" id="UP001296873">
    <property type="component" value="Unassembled WGS sequence"/>
</dbReference>
<dbReference type="PRINTS" id="PR01434">
    <property type="entry name" value="NADHDHGNASE5"/>
</dbReference>
<evidence type="ECO:0000313" key="9">
    <source>
        <dbReference type="EMBL" id="MBK1667952.1"/>
    </source>
</evidence>